<dbReference type="PANTHER" id="PTHR24240">
    <property type="entry name" value="OPSIN"/>
    <property type="match status" value="1"/>
</dbReference>
<feature type="transmembrane region" description="Helical" evidence="8">
    <location>
        <begin position="262"/>
        <end position="285"/>
    </location>
</feature>
<feature type="domain" description="G-protein coupled receptors family 1 profile" evidence="9">
    <location>
        <begin position="33"/>
        <end position="283"/>
    </location>
</feature>
<dbReference type="GO" id="GO:0016020">
    <property type="term" value="C:membrane"/>
    <property type="evidence" value="ECO:0007669"/>
    <property type="project" value="UniProtKB-SubCell"/>
</dbReference>
<protein>
    <recommendedName>
        <fullName evidence="9">G-protein coupled receptors family 1 profile domain-containing protein</fullName>
    </recommendedName>
</protein>
<comment type="caution">
    <text evidence="10">The sequence shown here is derived from an EMBL/GenBank/DDBJ whole genome shotgun (WGS) entry which is preliminary data.</text>
</comment>
<dbReference type="PROSITE" id="PS50262">
    <property type="entry name" value="G_PROTEIN_RECEP_F1_2"/>
    <property type="match status" value="1"/>
</dbReference>
<reference evidence="10 11" key="1">
    <citation type="submission" date="2021-06" db="EMBL/GenBank/DDBJ databases">
        <title>Chromosome-level genome assembly of the red-tail catfish (Hemibagrus wyckioides).</title>
        <authorList>
            <person name="Shao F."/>
        </authorList>
    </citation>
    <scope>NUCLEOTIDE SEQUENCE [LARGE SCALE GENOMIC DNA]</scope>
    <source>
        <strain evidence="10">EC202008001</strain>
        <tissue evidence="10">Blood</tissue>
    </source>
</reference>
<evidence type="ECO:0000313" key="11">
    <source>
        <dbReference type="Proteomes" id="UP000824219"/>
    </source>
</evidence>
<dbReference type="SUPFAM" id="SSF81321">
    <property type="entry name" value="Family A G protein-coupled receptor-like"/>
    <property type="match status" value="1"/>
</dbReference>
<evidence type="ECO:0000259" key="9">
    <source>
        <dbReference type="PROSITE" id="PS50262"/>
    </source>
</evidence>
<dbReference type="EMBL" id="JAHKSW010000010">
    <property type="protein sequence ID" value="KAG7327460.1"/>
    <property type="molecule type" value="Genomic_DNA"/>
</dbReference>
<feature type="transmembrane region" description="Helical" evidence="8">
    <location>
        <begin position="230"/>
        <end position="250"/>
    </location>
</feature>
<proteinExistence type="predicted"/>
<dbReference type="AlphaFoldDB" id="A0A9D3NRZ3"/>
<sequence length="353" mass="38833">MQNSTAVRCDTGAAERISIAALFSFMCALGTVLNLLVIGLVLSFKKLRTASNAFIVNGCAADLLVCAFWMPHEAAVAASVPSPLYGAAPRDALLFLGATVSLLSHSLIAVNRYVLITKPPAAYHALYQRRRAQAMIAASWIVALACLLPPWLAVARRPAFACGLMLLMLLSEPWAAATLALTILGQTAVVTYCYFKIFRRVQISAKRVSVLHFQLVNNLPYSFPRKDKRLGVHVLAVCLVFVLTTEPVLWTLTAGLFAPVPAAFRTCAWLLFCSVFVSDPFLYTWKNEEFRKAFRSVLRAPPMNTVIYVCPKYPEEKEFMIVSCMSDSFSTSHLVLSNVLAGEETELESGDRP</sequence>
<dbReference type="Pfam" id="PF00001">
    <property type="entry name" value="7tm_1"/>
    <property type="match status" value="1"/>
</dbReference>
<dbReference type="CDD" id="cd15211">
    <property type="entry name" value="7tmA_GPR88-like"/>
    <property type="match status" value="1"/>
</dbReference>
<keyword evidence="2 8" id="KW-0812">Transmembrane</keyword>
<organism evidence="10 11">
    <name type="scientific">Hemibagrus wyckioides</name>
    <dbReference type="NCBI Taxonomy" id="337641"/>
    <lineage>
        <taxon>Eukaryota</taxon>
        <taxon>Metazoa</taxon>
        <taxon>Chordata</taxon>
        <taxon>Craniata</taxon>
        <taxon>Vertebrata</taxon>
        <taxon>Euteleostomi</taxon>
        <taxon>Actinopterygii</taxon>
        <taxon>Neopterygii</taxon>
        <taxon>Teleostei</taxon>
        <taxon>Ostariophysi</taxon>
        <taxon>Siluriformes</taxon>
        <taxon>Bagridae</taxon>
        <taxon>Hemibagrus</taxon>
    </lineage>
</organism>
<dbReference type="OrthoDB" id="10039923at2759"/>
<dbReference type="InterPro" id="IPR000276">
    <property type="entry name" value="GPCR_Rhodpsn"/>
</dbReference>
<gene>
    <name evidence="10" type="ORF">KOW79_009066</name>
</gene>
<feature type="transmembrane region" description="Helical" evidence="8">
    <location>
        <begin position="20"/>
        <end position="42"/>
    </location>
</feature>
<evidence type="ECO:0000256" key="2">
    <source>
        <dbReference type="ARBA" id="ARBA00022692"/>
    </source>
</evidence>
<evidence type="ECO:0000256" key="7">
    <source>
        <dbReference type="ARBA" id="ARBA00023224"/>
    </source>
</evidence>
<dbReference type="PRINTS" id="PR00237">
    <property type="entry name" value="GPCRRHODOPSN"/>
</dbReference>
<evidence type="ECO:0000256" key="5">
    <source>
        <dbReference type="ARBA" id="ARBA00023136"/>
    </source>
</evidence>
<name>A0A9D3NRZ3_9TELE</name>
<dbReference type="InterPro" id="IPR017452">
    <property type="entry name" value="GPCR_Rhodpsn_7TM"/>
</dbReference>
<evidence type="ECO:0000313" key="10">
    <source>
        <dbReference type="EMBL" id="KAG7327460.1"/>
    </source>
</evidence>
<feature type="transmembrane region" description="Helical" evidence="8">
    <location>
        <begin position="92"/>
        <end position="114"/>
    </location>
</feature>
<dbReference type="SMART" id="SM01381">
    <property type="entry name" value="7TM_GPCR_Srsx"/>
    <property type="match status" value="1"/>
</dbReference>
<feature type="transmembrane region" description="Helical" evidence="8">
    <location>
        <begin position="134"/>
        <end position="154"/>
    </location>
</feature>
<keyword evidence="5 8" id="KW-0472">Membrane</keyword>
<dbReference type="Gene3D" id="1.20.1070.10">
    <property type="entry name" value="Rhodopsin 7-helix transmembrane proteins"/>
    <property type="match status" value="1"/>
</dbReference>
<keyword evidence="11" id="KW-1185">Reference proteome</keyword>
<dbReference type="Proteomes" id="UP000824219">
    <property type="component" value="Linkage Group LG10"/>
</dbReference>
<evidence type="ECO:0000256" key="6">
    <source>
        <dbReference type="ARBA" id="ARBA00023170"/>
    </source>
</evidence>
<comment type="subcellular location">
    <subcellularLocation>
        <location evidence="1">Membrane</location>
        <topology evidence="1">Multi-pass membrane protein</topology>
    </subcellularLocation>
</comment>
<keyword evidence="3 8" id="KW-1133">Transmembrane helix</keyword>
<dbReference type="GO" id="GO:0004930">
    <property type="term" value="F:G protein-coupled receptor activity"/>
    <property type="evidence" value="ECO:0007669"/>
    <property type="project" value="UniProtKB-KW"/>
</dbReference>
<accession>A0A9D3NRZ3</accession>
<evidence type="ECO:0000256" key="3">
    <source>
        <dbReference type="ARBA" id="ARBA00022989"/>
    </source>
</evidence>
<keyword evidence="7" id="KW-0807">Transducer</keyword>
<keyword evidence="4" id="KW-0297">G-protein coupled receptor</keyword>
<dbReference type="InterPro" id="IPR050125">
    <property type="entry name" value="GPCR_opsins"/>
</dbReference>
<keyword evidence="6" id="KW-0675">Receptor</keyword>
<evidence type="ECO:0000256" key="1">
    <source>
        <dbReference type="ARBA" id="ARBA00004141"/>
    </source>
</evidence>
<evidence type="ECO:0000256" key="4">
    <source>
        <dbReference type="ARBA" id="ARBA00023040"/>
    </source>
</evidence>
<feature type="transmembrane region" description="Helical" evidence="8">
    <location>
        <begin position="174"/>
        <end position="195"/>
    </location>
</feature>
<evidence type="ECO:0000256" key="8">
    <source>
        <dbReference type="SAM" id="Phobius"/>
    </source>
</evidence>